<evidence type="ECO:0000259" key="8">
    <source>
        <dbReference type="Pfam" id="PF25019"/>
    </source>
</evidence>
<proteinExistence type="inferred from homology"/>
<evidence type="ECO:0000259" key="7">
    <source>
        <dbReference type="Pfam" id="PF23559"/>
    </source>
</evidence>
<dbReference type="PANTHER" id="PTHR47186:SF42">
    <property type="entry name" value="DISEASE RESISTANCE RPP13-LIKE PROTEIN 1"/>
    <property type="match status" value="1"/>
</dbReference>
<evidence type="ECO:0000256" key="5">
    <source>
        <dbReference type="ARBA" id="ARBA00022821"/>
    </source>
</evidence>
<dbReference type="GO" id="GO:0006952">
    <property type="term" value="P:defense response"/>
    <property type="evidence" value="ECO:0007669"/>
    <property type="project" value="UniProtKB-KW"/>
</dbReference>
<dbReference type="Pfam" id="PF23559">
    <property type="entry name" value="WHD_DRP"/>
    <property type="match status" value="1"/>
</dbReference>
<keyword evidence="5" id="KW-0611">Plant defense</keyword>
<evidence type="ECO:0000256" key="4">
    <source>
        <dbReference type="ARBA" id="ARBA00022741"/>
    </source>
</evidence>
<dbReference type="InterPro" id="IPR036388">
    <property type="entry name" value="WH-like_DNA-bd_sf"/>
</dbReference>
<evidence type="ECO:0000313" key="9">
    <source>
        <dbReference type="EMBL" id="WMV44975.1"/>
    </source>
</evidence>
<dbReference type="AlphaFoldDB" id="A0AAF0ZPK9"/>
<keyword evidence="2" id="KW-0433">Leucine-rich repeat</keyword>
<dbReference type="Pfam" id="PF25019">
    <property type="entry name" value="LRR_R13L1-DRL21"/>
    <property type="match status" value="1"/>
</dbReference>
<dbReference type="GO" id="GO:0005524">
    <property type="term" value="F:ATP binding"/>
    <property type="evidence" value="ECO:0007669"/>
    <property type="project" value="UniProtKB-KW"/>
</dbReference>
<dbReference type="Gene3D" id="1.10.8.430">
    <property type="entry name" value="Helical domain of apoptotic protease-activating factors"/>
    <property type="match status" value="1"/>
</dbReference>
<keyword evidence="10" id="KW-1185">Reference proteome</keyword>
<feature type="domain" description="R13L1/DRL21-like LRR repeat region" evidence="8">
    <location>
        <begin position="337"/>
        <end position="462"/>
    </location>
</feature>
<evidence type="ECO:0000256" key="3">
    <source>
        <dbReference type="ARBA" id="ARBA00022737"/>
    </source>
</evidence>
<protein>
    <recommendedName>
        <fullName evidence="11">NB-ARC domain-containing protein</fullName>
    </recommendedName>
</protein>
<accession>A0AAF0ZPK9</accession>
<keyword evidence="3" id="KW-0677">Repeat</keyword>
<dbReference type="InterPro" id="IPR058922">
    <property type="entry name" value="WHD_DRP"/>
</dbReference>
<dbReference type="FunFam" id="1.10.10.10:FF:000322">
    <property type="entry name" value="Probable disease resistance protein At1g63360"/>
    <property type="match status" value="1"/>
</dbReference>
<evidence type="ECO:0000256" key="2">
    <source>
        <dbReference type="ARBA" id="ARBA00022614"/>
    </source>
</evidence>
<keyword evidence="6" id="KW-0067">ATP-binding</keyword>
<dbReference type="SUPFAM" id="SSF52058">
    <property type="entry name" value="L domain-like"/>
    <property type="match status" value="1"/>
</dbReference>
<dbReference type="InterPro" id="IPR027417">
    <property type="entry name" value="P-loop_NTPase"/>
</dbReference>
<reference evidence="9" key="1">
    <citation type="submission" date="2023-08" db="EMBL/GenBank/DDBJ databases">
        <title>A de novo genome assembly of Solanum verrucosum Schlechtendal, a Mexican diploid species geographically isolated from the other diploid A-genome species in potato relatives.</title>
        <authorList>
            <person name="Hosaka K."/>
        </authorList>
    </citation>
    <scope>NUCLEOTIDE SEQUENCE</scope>
    <source>
        <tissue evidence="9">Young leaves</tissue>
    </source>
</reference>
<keyword evidence="4" id="KW-0547">Nucleotide-binding</keyword>
<evidence type="ECO:0000256" key="1">
    <source>
        <dbReference type="ARBA" id="ARBA00008894"/>
    </source>
</evidence>
<dbReference type="InterPro" id="IPR032675">
    <property type="entry name" value="LRR_dom_sf"/>
</dbReference>
<gene>
    <name evidence="9" type="ORF">MTR67_038360</name>
</gene>
<dbReference type="InterPro" id="IPR042197">
    <property type="entry name" value="Apaf_helical"/>
</dbReference>
<dbReference type="GO" id="GO:0043531">
    <property type="term" value="F:ADP binding"/>
    <property type="evidence" value="ECO:0007669"/>
    <property type="project" value="InterPro"/>
</dbReference>
<dbReference type="InterPro" id="IPR056789">
    <property type="entry name" value="LRR_R13L1-DRL21"/>
</dbReference>
<dbReference type="PANTHER" id="PTHR47186">
    <property type="entry name" value="LEUCINE-RICH REPEAT-CONTAINING PROTEIN 57"/>
    <property type="match status" value="1"/>
</dbReference>
<sequence>MDPMGHLELEEVGKQIAAKCKGLPLALKTLAGMLRSKSEVEGWKHILRSEIWELPHHDILPALMLSYNDLPAHLKRCFSYCAIFPKDYAFRKEQVIHLWIANGLILQEDRIIQDSDQYFLELRSRSLFERVPNPSQGNIEKFLMHDLVNDLAQIASSKLCIRLEESQGSHMLEKGRHLSYSMESIDFEKLTPLYKLKHLRTLLPISFQHGAPLSKRVLHSILPRLTSLRALSLSNYWTVELLDALFIKLKLLRFLDLSRTAIKRLPDSICALYNLETLLLSHCDHLEELPLQMEKLINLHHLDISNTSFLEMPLHLSKLKSLHVLMGAKLLLGGSSMEDLGELHNLYGSLSILELQNVVDRKDAVKAKMREKNHVERLSLKWSESSADNSQTERDILDELRPHTNIKQLQITGYRGTKFPNWLADHSFLKLVKLSLSKCRDCDSLPALGQLPSLKFLSIREMHQITKVTEEFYGSSSSKKPFYSLEKLEFANMSEWKQWHVLGNGEFPTLSHLSIINCPELSLETPIQLSRFQVIGSPKVGVLEGMKQIVELSIIGCNSLTSLPFSILPSTLKRIQISRC</sequence>
<evidence type="ECO:0000313" key="10">
    <source>
        <dbReference type="Proteomes" id="UP001234989"/>
    </source>
</evidence>
<dbReference type="Proteomes" id="UP001234989">
    <property type="component" value="Chromosome 9"/>
</dbReference>
<evidence type="ECO:0000256" key="6">
    <source>
        <dbReference type="ARBA" id="ARBA00022840"/>
    </source>
</evidence>
<dbReference type="SUPFAM" id="SSF52540">
    <property type="entry name" value="P-loop containing nucleoside triphosphate hydrolases"/>
    <property type="match status" value="1"/>
</dbReference>
<organism evidence="9 10">
    <name type="scientific">Solanum verrucosum</name>
    <dbReference type="NCBI Taxonomy" id="315347"/>
    <lineage>
        <taxon>Eukaryota</taxon>
        <taxon>Viridiplantae</taxon>
        <taxon>Streptophyta</taxon>
        <taxon>Embryophyta</taxon>
        <taxon>Tracheophyta</taxon>
        <taxon>Spermatophyta</taxon>
        <taxon>Magnoliopsida</taxon>
        <taxon>eudicotyledons</taxon>
        <taxon>Gunneridae</taxon>
        <taxon>Pentapetalae</taxon>
        <taxon>asterids</taxon>
        <taxon>lamiids</taxon>
        <taxon>Solanales</taxon>
        <taxon>Solanaceae</taxon>
        <taxon>Solanoideae</taxon>
        <taxon>Solaneae</taxon>
        <taxon>Solanum</taxon>
    </lineage>
</organism>
<feature type="domain" description="Disease resistance protein winged helix" evidence="7">
    <location>
        <begin position="83"/>
        <end position="152"/>
    </location>
</feature>
<dbReference type="Gene3D" id="1.10.10.10">
    <property type="entry name" value="Winged helix-like DNA-binding domain superfamily/Winged helix DNA-binding domain"/>
    <property type="match status" value="1"/>
</dbReference>
<name>A0AAF0ZPK9_SOLVR</name>
<evidence type="ECO:0008006" key="11">
    <source>
        <dbReference type="Google" id="ProtNLM"/>
    </source>
</evidence>
<dbReference type="Gene3D" id="3.80.10.10">
    <property type="entry name" value="Ribonuclease Inhibitor"/>
    <property type="match status" value="1"/>
</dbReference>
<dbReference type="EMBL" id="CP133620">
    <property type="protein sequence ID" value="WMV44975.1"/>
    <property type="molecule type" value="Genomic_DNA"/>
</dbReference>
<comment type="similarity">
    <text evidence="1">Belongs to the disease resistance NB-LRR family.</text>
</comment>